<dbReference type="InterPro" id="IPR001948">
    <property type="entry name" value="Peptidase_M18"/>
</dbReference>
<evidence type="ECO:0000313" key="14">
    <source>
        <dbReference type="Proteomes" id="UP000322225"/>
    </source>
</evidence>
<dbReference type="SUPFAM" id="SSF53187">
    <property type="entry name" value="Zn-dependent exopeptidases"/>
    <property type="match status" value="1"/>
</dbReference>
<dbReference type="PANTHER" id="PTHR28570:SF3">
    <property type="entry name" value="ASPARTYL AMINOPEPTIDASE"/>
    <property type="match status" value="1"/>
</dbReference>
<dbReference type="GO" id="GO:0008270">
    <property type="term" value="F:zinc ion binding"/>
    <property type="evidence" value="ECO:0007669"/>
    <property type="project" value="InterPro"/>
</dbReference>
<dbReference type="CDD" id="cd05658">
    <property type="entry name" value="M18_DAP"/>
    <property type="match status" value="1"/>
</dbReference>
<dbReference type="GO" id="GO:0008237">
    <property type="term" value="F:metallopeptidase activity"/>
    <property type="evidence" value="ECO:0007669"/>
    <property type="project" value="UniProtKB-KW"/>
</dbReference>
<dbReference type="KEGG" id="ksn:43585401"/>
<evidence type="ECO:0000256" key="5">
    <source>
        <dbReference type="ARBA" id="ARBA00022438"/>
    </source>
</evidence>
<keyword evidence="8 11" id="KW-0378">Hydrolase</keyword>
<dbReference type="InterPro" id="IPR023358">
    <property type="entry name" value="Peptidase_M18_dom2"/>
</dbReference>
<reference evidence="13" key="2">
    <citation type="submission" date="2024-01" db="EMBL/GenBank/DDBJ databases">
        <title>Comparative genomics of Cryptococcus and Kwoniella reveals pathogenesis evolution and contrasting modes of karyotype evolution via chromosome fusion or intercentromeric recombination.</title>
        <authorList>
            <person name="Coelho M.A."/>
            <person name="David-Palma M."/>
            <person name="Shea T."/>
            <person name="Bowers K."/>
            <person name="McGinley-Smith S."/>
            <person name="Mohammad A.W."/>
            <person name="Gnirke A."/>
            <person name="Yurkov A.M."/>
            <person name="Nowrousian M."/>
            <person name="Sun S."/>
            <person name="Cuomo C.A."/>
            <person name="Heitman J."/>
        </authorList>
    </citation>
    <scope>NUCLEOTIDE SEQUENCE</scope>
    <source>
        <strain evidence="13">CBS 12478</strain>
    </source>
</reference>
<evidence type="ECO:0000256" key="9">
    <source>
        <dbReference type="ARBA" id="ARBA00022833"/>
    </source>
</evidence>
<dbReference type="GO" id="GO:0000324">
    <property type="term" value="C:fungal-type vacuole"/>
    <property type="evidence" value="ECO:0007669"/>
    <property type="project" value="TreeGrafter"/>
</dbReference>
<dbReference type="AlphaFoldDB" id="A0A5M6C9J6"/>
<keyword evidence="9 11" id="KW-0862">Zinc</keyword>
<comment type="catalytic activity">
    <reaction evidence="1">
        <text>Release of an N-terminal aspartate or glutamate from a peptide, with a preference for aspartate.</text>
        <dbReference type="EC" id="3.4.11.21"/>
    </reaction>
</comment>
<evidence type="ECO:0000256" key="4">
    <source>
        <dbReference type="ARBA" id="ARBA00011965"/>
    </source>
</evidence>
<dbReference type="GO" id="GO:0006508">
    <property type="term" value="P:proteolysis"/>
    <property type="evidence" value="ECO:0007669"/>
    <property type="project" value="UniProtKB-KW"/>
</dbReference>
<dbReference type="EMBL" id="CP144055">
    <property type="protein sequence ID" value="WWD18460.1"/>
    <property type="molecule type" value="Genomic_DNA"/>
</dbReference>
<evidence type="ECO:0000256" key="8">
    <source>
        <dbReference type="ARBA" id="ARBA00022801"/>
    </source>
</evidence>
<dbReference type="Pfam" id="PF02127">
    <property type="entry name" value="Peptidase_M18"/>
    <property type="match status" value="1"/>
</dbReference>
<name>A0A5M6C9J6_9TREE</name>
<dbReference type="Proteomes" id="UP000322225">
    <property type="component" value="Chromosome 5"/>
</dbReference>
<dbReference type="EC" id="3.4.11.21" evidence="4"/>
<keyword evidence="6 11" id="KW-0645">Protease</keyword>
<comment type="cofactor">
    <cofactor evidence="2">
        <name>Zn(2+)</name>
        <dbReference type="ChEBI" id="CHEBI:29105"/>
    </cofactor>
</comment>
<dbReference type="PRINTS" id="PR00932">
    <property type="entry name" value="AMINO1PTASE"/>
</dbReference>
<evidence type="ECO:0000313" key="13">
    <source>
        <dbReference type="EMBL" id="WWD18460.1"/>
    </source>
</evidence>
<accession>A0A5M6C9J6</accession>
<dbReference type="FunFam" id="2.30.250.10:FF:000001">
    <property type="entry name" value="Aspartyl aminopeptidase 1"/>
    <property type="match status" value="1"/>
</dbReference>
<dbReference type="NCBIfam" id="NF002759">
    <property type="entry name" value="PRK02813.1"/>
    <property type="match status" value="1"/>
</dbReference>
<comment type="similarity">
    <text evidence="3 11">Belongs to the peptidase M18 family.</text>
</comment>
<keyword evidence="10 11" id="KW-0482">Metalloprotease</keyword>
<dbReference type="Gene3D" id="3.40.630.10">
    <property type="entry name" value="Zn peptidases"/>
    <property type="match status" value="1"/>
</dbReference>
<dbReference type="OrthoDB" id="9880441at2759"/>
<dbReference type="PANTHER" id="PTHR28570">
    <property type="entry name" value="ASPARTYL AMINOPEPTIDASE"/>
    <property type="match status" value="1"/>
</dbReference>
<organism evidence="13 14">
    <name type="scientific">Kwoniella shandongensis</name>
    <dbReference type="NCBI Taxonomy" id="1734106"/>
    <lineage>
        <taxon>Eukaryota</taxon>
        <taxon>Fungi</taxon>
        <taxon>Dikarya</taxon>
        <taxon>Basidiomycota</taxon>
        <taxon>Agaricomycotina</taxon>
        <taxon>Tremellomycetes</taxon>
        <taxon>Tremellales</taxon>
        <taxon>Cryptococcaceae</taxon>
        <taxon>Kwoniella</taxon>
    </lineage>
</organism>
<proteinExistence type="inferred from homology"/>
<dbReference type="RefSeq" id="XP_031864188.1">
    <property type="nucleotide sequence ID" value="XM_032001298.1"/>
</dbReference>
<keyword evidence="14" id="KW-1185">Reference proteome</keyword>
<evidence type="ECO:0000256" key="6">
    <source>
        <dbReference type="ARBA" id="ARBA00022670"/>
    </source>
</evidence>
<sequence>MKLPPAPPPDAVKFCEFVTASPTPFHAVSNLTKRLLSAGFKPVSERRPDSTSFAPGSKLFYTRNQSSLVAFTLPSKPTPNTAISFAVGHLDSPCLKVRPVSKRSKSGYLQVSVELYGGGIWHSWFDRDLSLAGRVIVASPSSANSSEPTYVSKLVKIDRPILRIPTLAIHLDRTMNESFKFNKETEFQPILGLVADTLNNTAPGADRSRAGTPQPFRSGSATPAEKEDSDDVARMEERHHPLLLAVLADELGCSIGDIQDFELSLYDTQPSTVGGLSNELIFSPRIDNLMTSFSSIEGICDAAAGTNASSEDTIRCVILFDNEEVGSVSHHGAESNLLPSFVERIASLPDYAKIGYHQILANSFLVSADMGHALNPNFESRYETNLAPKLNGGVVIKTNANQRYTSNAQTTFLLRRVAKKAGVPVQEFEIRNDSTCGSTVGPHLSTHVRTVDIGLAQLSMHSIRETAGSADVKHYIQFFKTYFDVIGPFDRDLQID</sequence>
<keyword evidence="5 11" id="KW-0031">Aminopeptidase</keyword>
<evidence type="ECO:0000256" key="12">
    <source>
        <dbReference type="SAM" id="MobiDB-lite"/>
    </source>
</evidence>
<evidence type="ECO:0000256" key="7">
    <source>
        <dbReference type="ARBA" id="ARBA00022723"/>
    </source>
</evidence>
<evidence type="ECO:0000256" key="2">
    <source>
        <dbReference type="ARBA" id="ARBA00001947"/>
    </source>
</evidence>
<evidence type="ECO:0000256" key="1">
    <source>
        <dbReference type="ARBA" id="ARBA00001335"/>
    </source>
</evidence>
<gene>
    <name evidence="13" type="ORF">CI109_102912</name>
</gene>
<reference evidence="13" key="1">
    <citation type="submission" date="2017-08" db="EMBL/GenBank/DDBJ databases">
        <authorList>
            <person name="Cuomo C."/>
            <person name="Billmyre B."/>
            <person name="Heitman J."/>
        </authorList>
    </citation>
    <scope>NUCLEOTIDE SEQUENCE</scope>
    <source>
        <strain evidence="13">CBS 12478</strain>
    </source>
</reference>
<dbReference type="SUPFAM" id="SSF101821">
    <property type="entry name" value="Aminopeptidase/glucanase lid domain"/>
    <property type="match status" value="1"/>
</dbReference>
<evidence type="ECO:0000256" key="11">
    <source>
        <dbReference type="RuleBase" id="RU004386"/>
    </source>
</evidence>
<dbReference type="GO" id="GO:0004177">
    <property type="term" value="F:aminopeptidase activity"/>
    <property type="evidence" value="ECO:0007669"/>
    <property type="project" value="UniProtKB-KW"/>
</dbReference>
<dbReference type="GeneID" id="43585401"/>
<protein>
    <recommendedName>
        <fullName evidence="4">aspartyl aminopeptidase</fullName>
        <ecNumber evidence="4">3.4.11.21</ecNumber>
    </recommendedName>
</protein>
<evidence type="ECO:0000256" key="10">
    <source>
        <dbReference type="ARBA" id="ARBA00023049"/>
    </source>
</evidence>
<evidence type="ECO:0000256" key="3">
    <source>
        <dbReference type="ARBA" id="ARBA00008290"/>
    </source>
</evidence>
<dbReference type="Gene3D" id="2.30.250.10">
    <property type="entry name" value="Aminopeptidase i, Domain 2"/>
    <property type="match status" value="1"/>
</dbReference>
<keyword evidence="7 11" id="KW-0479">Metal-binding</keyword>
<feature type="region of interest" description="Disordered" evidence="12">
    <location>
        <begin position="202"/>
        <end position="234"/>
    </location>
</feature>